<evidence type="ECO:0000313" key="1">
    <source>
        <dbReference type="EMBL" id="BBO80910.1"/>
    </source>
</evidence>
<evidence type="ECO:0008006" key="3">
    <source>
        <dbReference type="Google" id="ProtNLM"/>
    </source>
</evidence>
<sequence>MSEFLGPLLTVNNDIVSALRGRKKKFIEKSITAKNVELLDEKLAIEEKDGWKLLRKNKKSYRVSYEKPIDEQLEDEVWSILAQMQFKEMSNGRYFKIKTDEDVEPRQIDVFAKDDEVAIYVECTCRETPGTKRMASLIEKIASIKSKVSRSLKSHYGRSPKLKQGWIIATRNIDWSIADLERAKASRICVLRDTEIEYYSKLTRLYKIAAKYQLLSHTFAKESISALEIVVPATKGRMSGVDFYNFLIKPSDLLKISHISHKASRDIQDIETYQRMLQPKRLKEIAEYIDDGGQFPTNIVINIRTKNKLRFEKIDNLGESSFGRLYLPNQYAAAMVIDGQHRLYGYAHTERILKGIDDKSTVPVLAYENLLPTKEAKLFVDINCEQVRVNRNLLNEINATLYWDSEDFKLQLDALCSRVVMTMNSKQASPVFDRVKLTNRDQTYLRCLTLTNFIDSLKENKFFGEEKASGVVPGPLSDSSSKDLGASLNKAVAVIEGYLSFFKNAVPYLTFRRVGKKFFLFLMHSPNQSRCFKLPPAILKIIVDRIGYFQQPVDKFMHGADSLHR</sequence>
<dbReference type="AlphaFoldDB" id="A0A5K7ZPK3"/>
<gene>
    <name evidence="1" type="ORF">DSCO28_14760</name>
</gene>
<dbReference type="KEGG" id="dov:DSCO28_14760"/>
<accession>A0A5K7ZPK3</accession>
<protein>
    <recommendedName>
        <fullName evidence="3">DGQHR domain-containing protein</fullName>
    </recommendedName>
</protein>
<reference evidence="1 2" key="1">
    <citation type="submission" date="2019-11" db="EMBL/GenBank/DDBJ databases">
        <title>Comparative genomics of hydrocarbon-degrading Desulfosarcina strains.</title>
        <authorList>
            <person name="Watanabe M."/>
            <person name="Kojima H."/>
            <person name="Fukui M."/>
        </authorList>
    </citation>
    <scope>NUCLEOTIDE SEQUENCE [LARGE SCALE GENOMIC DNA]</scope>
    <source>
        <strain evidence="1 2">28bB2T</strain>
    </source>
</reference>
<evidence type="ECO:0000313" key="2">
    <source>
        <dbReference type="Proteomes" id="UP000425960"/>
    </source>
</evidence>
<organism evidence="1 2">
    <name type="scientific">Desulfosarcina ovata subsp. sediminis</name>
    <dbReference type="NCBI Taxonomy" id="885957"/>
    <lineage>
        <taxon>Bacteria</taxon>
        <taxon>Pseudomonadati</taxon>
        <taxon>Thermodesulfobacteriota</taxon>
        <taxon>Desulfobacteria</taxon>
        <taxon>Desulfobacterales</taxon>
        <taxon>Desulfosarcinaceae</taxon>
        <taxon>Desulfosarcina</taxon>
    </lineage>
</organism>
<proteinExistence type="predicted"/>
<dbReference type="InterPro" id="IPR017642">
    <property type="entry name" value="DNA_S_mod_DndB"/>
</dbReference>
<dbReference type="NCBIfam" id="TIGR03187">
    <property type="entry name" value="DGQHR"/>
    <property type="match status" value="1"/>
</dbReference>
<name>A0A5K7ZPK3_9BACT</name>
<dbReference type="CDD" id="cd16413">
    <property type="entry name" value="DGQHR_domain"/>
    <property type="match status" value="1"/>
</dbReference>
<dbReference type="Proteomes" id="UP000425960">
    <property type="component" value="Chromosome"/>
</dbReference>
<dbReference type="Pfam" id="PF14072">
    <property type="entry name" value="DndB"/>
    <property type="match status" value="1"/>
</dbReference>
<dbReference type="EMBL" id="AP021876">
    <property type="protein sequence ID" value="BBO80910.1"/>
    <property type="molecule type" value="Genomic_DNA"/>
</dbReference>
<dbReference type="InterPro" id="IPR017601">
    <property type="entry name" value="DGQHR-contain_dom"/>
</dbReference>